<evidence type="ECO:0000256" key="2">
    <source>
        <dbReference type="ARBA" id="ARBA00022741"/>
    </source>
</evidence>
<accession>A0A4Y9Y3G2</accession>
<dbReference type="GO" id="GO:0009378">
    <property type="term" value="F:four-way junction helicase activity"/>
    <property type="evidence" value="ECO:0007669"/>
    <property type="project" value="TreeGrafter"/>
</dbReference>
<dbReference type="STRING" id="34475.A0A4Y9Y3G2"/>
<feature type="compositionally biased region" description="Pro residues" evidence="6">
    <location>
        <begin position="1151"/>
        <end position="1161"/>
    </location>
</feature>
<dbReference type="SMART" id="SM00490">
    <property type="entry name" value="HELICc"/>
    <property type="match status" value="1"/>
</dbReference>
<evidence type="ECO:0000313" key="9">
    <source>
        <dbReference type="EMBL" id="TFY56740.1"/>
    </source>
</evidence>
<dbReference type="Pfam" id="PF00270">
    <property type="entry name" value="DEAD"/>
    <property type="match status" value="1"/>
</dbReference>
<feature type="domain" description="Helicase ATP-binding" evidence="7">
    <location>
        <begin position="103"/>
        <end position="264"/>
    </location>
</feature>
<dbReference type="SUPFAM" id="SSF52540">
    <property type="entry name" value="P-loop containing nucleoside triphosphate hydrolases"/>
    <property type="match status" value="1"/>
</dbReference>
<sequence>PKCIPRNYSVVRAHDASVEPCAAPGQLDPLRFADDIAGRIGPVLSANLASSITSGVVPALEQQMTRLTAAQYQVHPSRLSALRRFLDDPKASFTSPLQAQALEVYLSRKVNMLVCLPTGHGKSLLFFLPAKMYESAKTTIVVVPLLALHHDFGRRADKHGIRYQQWTAQSTLESCFVPLVLVSSERVRTTAFLNFVKRLAALNLLLRIVFDEAHLMITQDEFRDCFNHMQSVRQVAVPIILLTATLSPIFESPLFAKLSLNDVVTFRLPSSRPEIAIILKPFDDMSHLMIAFAADVSGRINSLQAHERGLIFCKTVHEVRTVAEVLKLPVFHSSLELDVKQKLLNAFFAGTVKALVSTSVLGEGLDLPSIRWVVHYGLPRDPASYYQQSGRMCRDRQFGHSIVFHLRSEKLPVPEPDKHGVAIINRWANEDICRRIRPAEFLDGTPTQCAVLNNPNLCDVCTGQLNMTDLPSLDTFPDPIRILDDASGTNALEDVNPEPPHSPPMQDPVVHFSLSQNLSGADHLARQQSHEFRVDEVSHAAPPPSPSPSVISPRDSAAFPTNPSTSASRVSLSAHVDLALDKFFPRCYPTTCQHEACIVFVVYPANPEFTAVWPVARTYGCLLVGSSQDINKVCTDVGAGVGAGVGARKACFKSSWYRSCTVVFHVAGNIDKALDVLTDNCSKCFMRGIPHQHSSAPCRAGYGDENDHSWQSFKKIMRLPQGYCYKCFRPQSGKVFFGWHRFGSPAQCQYFDIIKPAVYVIWAHQPCRQEYEDNYDELLPKDLESYVAWLLEYTDGMLNYLWIFERFCKLRGVVSSVVSSSVSGLRTLSFGMHTTRPTLRTQTGRLDTHRLFTDAVCAAPLNDAYWISTPNAAWIPQVDLENVEVRPRRDGWYGSADPHRWPQLFDHKFTHLVVLTNPHEPYMSELPVSVRQPLQTQHYRATGTLDSAGAQQFVICDDRHAALLRNLDDLKLDMDIFIKQDAAAASHVRLDVLNIHAALKNYVLSAFDAVERMRSVPAVLPHLTWEHTEYQRYFAEASAYMTFSSKFTPRIVENKTHVIESSYMGAVSFDPAVVQRFYRAGLPVWYIRPYSHLVPELKIDDMVQLTMPDEHGVVMDDSDPPQHPLYSGPPGVAHLEATHCFGRFHYRRGLPDPPPYVPEPSPAVRRPLSPDAAASDTPTKKSKASHDVPVPTGVVHTPPKAEAGRDHFIDPDNALIPPPITQWSNALSHVQNDPTRVSKDCLPSGHYVPNPATFASAKSLARYLETWLTIRPAYLQYLRQTVYASELLPQSKAVWNALLVMTDDQRRAFASRIRPSGPADKRGKMSTTEKARFQAMEYFARFFPTDDFDTPRNLVWFQYTVRTPVRDPPPSLVRQVVWELYELSFRIELSAMDFKICGMVSKSAVLRTARKTRICKCFFDQQIVFDAYPRHNVGLASLHPYGLAVAVERLRRVLVDWPGATLLQGIVRPEDPPALILDIEHSIASFYCQKFYDICGRPAVVPHRLPAD</sequence>
<dbReference type="Proteomes" id="UP000298390">
    <property type="component" value="Unassembled WGS sequence"/>
</dbReference>
<dbReference type="InterPro" id="IPR027417">
    <property type="entry name" value="P-loop_NTPase"/>
</dbReference>
<keyword evidence="2" id="KW-0547">Nucleotide-binding</keyword>
<dbReference type="PROSITE" id="PS51192">
    <property type="entry name" value="HELICASE_ATP_BIND_1"/>
    <property type="match status" value="1"/>
</dbReference>
<dbReference type="EMBL" id="SEKV01000479">
    <property type="protein sequence ID" value="TFY56740.1"/>
    <property type="molecule type" value="Genomic_DNA"/>
</dbReference>
<comment type="similarity">
    <text evidence="1">Belongs to the helicase family. RecQ subfamily.</text>
</comment>
<evidence type="ECO:0000256" key="4">
    <source>
        <dbReference type="ARBA" id="ARBA00034617"/>
    </source>
</evidence>
<evidence type="ECO:0000259" key="8">
    <source>
        <dbReference type="PROSITE" id="PS51194"/>
    </source>
</evidence>
<dbReference type="GO" id="GO:0005524">
    <property type="term" value="F:ATP binding"/>
    <property type="evidence" value="ECO:0007669"/>
    <property type="project" value="UniProtKB-KW"/>
</dbReference>
<dbReference type="GO" id="GO:0003676">
    <property type="term" value="F:nucleic acid binding"/>
    <property type="evidence" value="ECO:0007669"/>
    <property type="project" value="InterPro"/>
</dbReference>
<dbReference type="InterPro" id="IPR001650">
    <property type="entry name" value="Helicase_C-like"/>
</dbReference>
<dbReference type="SMART" id="SM00487">
    <property type="entry name" value="DEXDc"/>
    <property type="match status" value="1"/>
</dbReference>
<evidence type="ECO:0000256" key="1">
    <source>
        <dbReference type="ARBA" id="ARBA00005446"/>
    </source>
</evidence>
<feature type="region of interest" description="Disordered" evidence="6">
    <location>
        <begin position="1151"/>
        <end position="1202"/>
    </location>
</feature>
<dbReference type="EC" id="5.6.2.4" evidence="5"/>
<evidence type="ECO:0000256" key="6">
    <source>
        <dbReference type="SAM" id="MobiDB-lite"/>
    </source>
</evidence>
<dbReference type="GO" id="GO:0005737">
    <property type="term" value="C:cytoplasm"/>
    <property type="evidence" value="ECO:0007669"/>
    <property type="project" value="TreeGrafter"/>
</dbReference>
<proteinExistence type="inferred from homology"/>
<dbReference type="GO" id="GO:0005694">
    <property type="term" value="C:chromosome"/>
    <property type="evidence" value="ECO:0007669"/>
    <property type="project" value="TreeGrafter"/>
</dbReference>
<evidence type="ECO:0000256" key="3">
    <source>
        <dbReference type="ARBA" id="ARBA00022840"/>
    </source>
</evidence>
<dbReference type="PANTHER" id="PTHR13710">
    <property type="entry name" value="DNA HELICASE RECQ FAMILY MEMBER"/>
    <property type="match status" value="1"/>
</dbReference>
<feature type="compositionally biased region" description="Low complexity" evidence="6">
    <location>
        <begin position="1188"/>
        <end position="1198"/>
    </location>
</feature>
<evidence type="ECO:0000259" key="7">
    <source>
        <dbReference type="PROSITE" id="PS51192"/>
    </source>
</evidence>
<dbReference type="PANTHER" id="PTHR13710:SF154">
    <property type="entry name" value="RECQ HELICASE, PUTATIVE (AFU_ORTHOLOGUE AFUA_6G14720)-RELATED"/>
    <property type="match status" value="1"/>
</dbReference>
<dbReference type="Pfam" id="PF00271">
    <property type="entry name" value="Helicase_C"/>
    <property type="match status" value="1"/>
</dbReference>
<evidence type="ECO:0000256" key="5">
    <source>
        <dbReference type="ARBA" id="ARBA00034808"/>
    </source>
</evidence>
<evidence type="ECO:0000313" key="10">
    <source>
        <dbReference type="Proteomes" id="UP000298390"/>
    </source>
</evidence>
<dbReference type="PROSITE" id="PS51194">
    <property type="entry name" value="HELICASE_CTER"/>
    <property type="match status" value="1"/>
</dbReference>
<keyword evidence="3" id="KW-0067">ATP-binding</keyword>
<dbReference type="GO" id="GO:0000724">
    <property type="term" value="P:double-strand break repair via homologous recombination"/>
    <property type="evidence" value="ECO:0007669"/>
    <property type="project" value="TreeGrafter"/>
</dbReference>
<dbReference type="InterPro" id="IPR014001">
    <property type="entry name" value="Helicase_ATP-bd"/>
</dbReference>
<comment type="caution">
    <text evidence="9">The sequence shown here is derived from an EMBL/GenBank/DDBJ whole genome shotgun (WGS) entry which is preliminary data.</text>
</comment>
<protein>
    <recommendedName>
        <fullName evidence="5">DNA 3'-5' helicase</fullName>
        <ecNumber evidence="5">5.6.2.4</ecNumber>
    </recommendedName>
</protein>
<feature type="domain" description="Helicase C-terminal" evidence="8">
    <location>
        <begin position="295"/>
        <end position="432"/>
    </location>
</feature>
<organism evidence="9 10">
    <name type="scientific">Rhodofomes roseus</name>
    <dbReference type="NCBI Taxonomy" id="34475"/>
    <lineage>
        <taxon>Eukaryota</taxon>
        <taxon>Fungi</taxon>
        <taxon>Dikarya</taxon>
        <taxon>Basidiomycota</taxon>
        <taxon>Agaricomycotina</taxon>
        <taxon>Agaricomycetes</taxon>
        <taxon>Polyporales</taxon>
        <taxon>Rhodofomes</taxon>
    </lineage>
</organism>
<dbReference type="GO" id="GO:0043138">
    <property type="term" value="F:3'-5' DNA helicase activity"/>
    <property type="evidence" value="ECO:0007669"/>
    <property type="project" value="UniProtKB-EC"/>
</dbReference>
<gene>
    <name evidence="9" type="ORF">EVJ58_g7450</name>
</gene>
<feature type="region of interest" description="Disordered" evidence="6">
    <location>
        <begin position="531"/>
        <end position="567"/>
    </location>
</feature>
<reference evidence="9 10" key="1">
    <citation type="submission" date="2019-01" db="EMBL/GenBank/DDBJ databases">
        <title>Genome sequencing of the rare red list fungi Fomitopsis rosea.</title>
        <authorList>
            <person name="Buettner E."/>
            <person name="Kellner H."/>
        </authorList>
    </citation>
    <scope>NUCLEOTIDE SEQUENCE [LARGE SCALE GENOMIC DNA]</scope>
    <source>
        <strain evidence="9 10">DSM 105464</strain>
    </source>
</reference>
<feature type="non-terminal residue" evidence="9">
    <location>
        <position position="1"/>
    </location>
</feature>
<dbReference type="Gene3D" id="3.40.50.300">
    <property type="entry name" value="P-loop containing nucleotide triphosphate hydrolases"/>
    <property type="match status" value="2"/>
</dbReference>
<dbReference type="InterPro" id="IPR011545">
    <property type="entry name" value="DEAD/DEAH_box_helicase_dom"/>
</dbReference>
<name>A0A4Y9Y3G2_9APHY</name>
<comment type="catalytic activity">
    <reaction evidence="4">
        <text>Couples ATP hydrolysis with the unwinding of duplex DNA by translocating in the 3'-5' direction.</text>
        <dbReference type="EC" id="5.6.2.4"/>
    </reaction>
</comment>